<sequence length="74" mass="8472">MLAKSFARCKTSRASNTRHPIFKNYIVLSTVRAVHQGDARLIFYFFATALLNTPFAFEKIKCRHSKKSTAVHRA</sequence>
<protein>
    <submittedName>
        <fullName evidence="1">Uncharacterized protein</fullName>
    </submittedName>
</protein>
<dbReference type="EMBL" id="ABCA03000018">
    <property type="protein sequence ID" value="EDS02038.1"/>
    <property type="molecule type" value="Genomic_DNA"/>
</dbReference>
<gene>
    <name evidence="1" type="ORF">EUBSIR_00079</name>
</gene>
<organism evidence="1 2">
    <name type="scientific">[Eubacterium] siraeum DSM 15702</name>
    <dbReference type="NCBI Taxonomy" id="428128"/>
    <lineage>
        <taxon>Bacteria</taxon>
        <taxon>Bacillati</taxon>
        <taxon>Bacillota</taxon>
        <taxon>Clostridia</taxon>
        <taxon>Eubacteriales</taxon>
        <taxon>Oscillospiraceae</taxon>
        <taxon>Oscillospiraceae incertae sedis</taxon>
    </lineage>
</organism>
<proteinExistence type="predicted"/>
<evidence type="ECO:0000313" key="1">
    <source>
        <dbReference type="EMBL" id="EDS02038.1"/>
    </source>
</evidence>
<comment type="caution">
    <text evidence="1">The sequence shown here is derived from an EMBL/GenBank/DDBJ whole genome shotgun (WGS) entry which is preliminary data.</text>
</comment>
<reference evidence="1" key="1">
    <citation type="submission" date="2007-10" db="EMBL/GenBank/DDBJ databases">
        <authorList>
            <person name="Fulton L."/>
            <person name="Clifton S."/>
            <person name="Fulton B."/>
            <person name="Xu J."/>
            <person name="Minx P."/>
            <person name="Pepin K.H."/>
            <person name="Johnson M."/>
            <person name="Thiruvilangam P."/>
            <person name="Bhonagiri V."/>
            <person name="Nash W.E."/>
            <person name="Mardis E.R."/>
            <person name="Wilson R.K."/>
        </authorList>
    </citation>
    <scope>NUCLEOTIDE SEQUENCE [LARGE SCALE GENOMIC DNA]</scope>
    <source>
        <strain evidence="1">DSM 15702</strain>
    </source>
</reference>
<keyword evidence="2" id="KW-1185">Reference proteome</keyword>
<accession>B0MJV4</accession>
<reference evidence="1" key="2">
    <citation type="submission" date="2014-06" db="EMBL/GenBank/DDBJ databases">
        <title>Draft genome sequence of Eubacterium siraeum (DSM 15702).</title>
        <authorList>
            <person name="Sudarsanam P."/>
            <person name="Ley R."/>
            <person name="Guruge J."/>
            <person name="Turnbaugh P.J."/>
            <person name="Mahowald M."/>
            <person name="Liep D."/>
            <person name="Gordon J."/>
        </authorList>
    </citation>
    <scope>NUCLEOTIDE SEQUENCE</scope>
    <source>
        <strain evidence="1">DSM 15702</strain>
    </source>
</reference>
<evidence type="ECO:0000313" key="2">
    <source>
        <dbReference type="Proteomes" id="UP000005326"/>
    </source>
</evidence>
<dbReference type="AlphaFoldDB" id="B0MJV4"/>
<name>B0MJV4_9FIRM</name>
<dbReference type="Proteomes" id="UP000005326">
    <property type="component" value="Unassembled WGS sequence"/>
</dbReference>